<reference evidence="1" key="1">
    <citation type="submission" date="2019-12" db="EMBL/GenBank/DDBJ databases">
        <title>Genome sequencing and annotation of Brassica cretica.</title>
        <authorList>
            <person name="Studholme D.J."/>
            <person name="Sarris P.F."/>
        </authorList>
    </citation>
    <scope>NUCLEOTIDE SEQUENCE</scope>
    <source>
        <strain evidence="1">PFS-001/15</strain>
        <tissue evidence="1">Leaf</tissue>
    </source>
</reference>
<dbReference type="Proteomes" id="UP000712281">
    <property type="component" value="Unassembled WGS sequence"/>
</dbReference>
<sequence>MRSSEYSDEFPRNIPMKYRGNHIPRKTPMNIRGYIIAIREPLGDFKNSEEIPRKEPLPSGFRRNFLGVWRFSKIRVFMEIQRAHASHDSRSEVRPVAGPFRTFLNLTSAVAKS</sequence>
<accession>A0A8S9L402</accession>
<dbReference type="EMBL" id="QGKW02000717">
    <property type="protein sequence ID" value="KAF2600882.1"/>
    <property type="molecule type" value="Genomic_DNA"/>
</dbReference>
<protein>
    <submittedName>
        <fullName evidence="1">Uncharacterized protein</fullName>
    </submittedName>
</protein>
<organism evidence="1 2">
    <name type="scientific">Brassica cretica</name>
    <name type="common">Mustard</name>
    <dbReference type="NCBI Taxonomy" id="69181"/>
    <lineage>
        <taxon>Eukaryota</taxon>
        <taxon>Viridiplantae</taxon>
        <taxon>Streptophyta</taxon>
        <taxon>Embryophyta</taxon>
        <taxon>Tracheophyta</taxon>
        <taxon>Spermatophyta</taxon>
        <taxon>Magnoliopsida</taxon>
        <taxon>eudicotyledons</taxon>
        <taxon>Gunneridae</taxon>
        <taxon>Pentapetalae</taxon>
        <taxon>rosids</taxon>
        <taxon>malvids</taxon>
        <taxon>Brassicales</taxon>
        <taxon>Brassicaceae</taxon>
        <taxon>Brassiceae</taxon>
        <taxon>Brassica</taxon>
    </lineage>
</organism>
<dbReference type="AlphaFoldDB" id="A0A8S9L402"/>
<comment type="caution">
    <text evidence="1">The sequence shown here is derived from an EMBL/GenBank/DDBJ whole genome shotgun (WGS) entry which is preliminary data.</text>
</comment>
<name>A0A8S9L402_BRACR</name>
<proteinExistence type="predicted"/>
<evidence type="ECO:0000313" key="2">
    <source>
        <dbReference type="Proteomes" id="UP000712281"/>
    </source>
</evidence>
<evidence type="ECO:0000313" key="1">
    <source>
        <dbReference type="EMBL" id="KAF2600882.1"/>
    </source>
</evidence>
<gene>
    <name evidence="1" type="ORF">F2Q68_00011904</name>
</gene>